<evidence type="ECO:0000313" key="1">
    <source>
        <dbReference type="EMBL" id="PSR22099.1"/>
    </source>
</evidence>
<dbReference type="AlphaFoldDB" id="A0A2T2WIN2"/>
<comment type="caution">
    <text evidence="1">The sequence shown here is derived from an EMBL/GenBank/DDBJ whole genome shotgun (WGS) entry which is preliminary data.</text>
</comment>
<reference evidence="1 2" key="1">
    <citation type="journal article" date="2014" name="BMC Genomics">
        <title>Comparison of environmental and isolate Sulfobacillus genomes reveals diverse carbon, sulfur, nitrogen, and hydrogen metabolisms.</title>
        <authorList>
            <person name="Justice N.B."/>
            <person name="Norman A."/>
            <person name="Brown C.T."/>
            <person name="Singh A."/>
            <person name="Thomas B.C."/>
            <person name="Banfield J.F."/>
        </authorList>
    </citation>
    <scope>NUCLEOTIDE SEQUENCE [LARGE SCALE GENOMIC DNA]</scope>
    <source>
        <strain evidence="1">AMDSBA3</strain>
    </source>
</reference>
<dbReference type="EMBL" id="PXYV01000022">
    <property type="protein sequence ID" value="PSR22099.1"/>
    <property type="molecule type" value="Genomic_DNA"/>
</dbReference>
<proteinExistence type="predicted"/>
<name>A0A2T2WIN2_9FIRM</name>
<accession>A0A2T2WIN2</accession>
<protein>
    <submittedName>
        <fullName evidence="1">Uncharacterized protein</fullName>
    </submittedName>
</protein>
<dbReference type="Proteomes" id="UP000241848">
    <property type="component" value="Unassembled WGS sequence"/>
</dbReference>
<gene>
    <name evidence="1" type="ORF">C7B45_08340</name>
</gene>
<organism evidence="1 2">
    <name type="scientific">Sulfobacillus acidophilus</name>
    <dbReference type="NCBI Taxonomy" id="53633"/>
    <lineage>
        <taxon>Bacteria</taxon>
        <taxon>Bacillati</taxon>
        <taxon>Bacillota</taxon>
        <taxon>Clostridia</taxon>
        <taxon>Eubacteriales</taxon>
        <taxon>Clostridiales Family XVII. Incertae Sedis</taxon>
        <taxon>Sulfobacillus</taxon>
    </lineage>
</organism>
<sequence length="88" mass="9892">MHVTIRGKTFDITVDDVLQVTEQVEPEPLVRYAVALHNRWYPPKQVLSLVTGLPVAAFTTQDAYRLMQRLGLNIVEASSLDEDRGNPS</sequence>
<evidence type="ECO:0000313" key="2">
    <source>
        <dbReference type="Proteomes" id="UP000241848"/>
    </source>
</evidence>